<dbReference type="OrthoDB" id="3193334at2"/>
<evidence type="ECO:0000313" key="2">
    <source>
        <dbReference type="EMBL" id="SFJ44759.1"/>
    </source>
</evidence>
<dbReference type="PANTHER" id="PTHR43798">
    <property type="entry name" value="MONOACYLGLYCEROL LIPASE"/>
    <property type="match status" value="1"/>
</dbReference>
<sequence>MLVAIPGTLCSVRVFDRLAAELHDTTELDAVDWMSEPGPWRIDDVAARIASRIERHGGPVLVAGHSTGGCIALALAAARPELVSGLLLANTGAHMRGHGDVDRILDTIATAWGPQLHAAVLDRSFAEPVPPEFRETLLAYAASVPQAAALEVLRSQRDRDLTAELPRIGCPATVLYGVHDRARSVGDAEALAAGLPDCELRFVQTGHTPVWEDAPAAAAAVRGLLDRAGR</sequence>
<dbReference type="GO" id="GO:0016020">
    <property type="term" value="C:membrane"/>
    <property type="evidence" value="ECO:0007669"/>
    <property type="project" value="TreeGrafter"/>
</dbReference>
<dbReference type="GO" id="GO:0003824">
    <property type="term" value="F:catalytic activity"/>
    <property type="evidence" value="ECO:0007669"/>
    <property type="project" value="UniProtKB-ARBA"/>
</dbReference>
<accession>A0A1I3RGA9</accession>
<dbReference type="AlphaFoldDB" id="A0A1I3RGA9"/>
<dbReference type="Proteomes" id="UP000199025">
    <property type="component" value="Unassembled WGS sequence"/>
</dbReference>
<name>A0A1I3RGA9_9PSEU</name>
<dbReference type="Pfam" id="PF12697">
    <property type="entry name" value="Abhydrolase_6"/>
    <property type="match status" value="1"/>
</dbReference>
<dbReference type="InterPro" id="IPR029058">
    <property type="entry name" value="AB_hydrolase_fold"/>
</dbReference>
<reference evidence="2 3" key="1">
    <citation type="submission" date="2016-10" db="EMBL/GenBank/DDBJ databases">
        <authorList>
            <person name="de Groot N.N."/>
        </authorList>
    </citation>
    <scope>NUCLEOTIDE SEQUENCE [LARGE SCALE GENOMIC DNA]</scope>
    <source>
        <strain evidence="2 3">DSM 44468</strain>
    </source>
</reference>
<evidence type="ECO:0000259" key="1">
    <source>
        <dbReference type="Pfam" id="PF12697"/>
    </source>
</evidence>
<dbReference type="EMBL" id="FORP01000005">
    <property type="protein sequence ID" value="SFJ44759.1"/>
    <property type="molecule type" value="Genomic_DNA"/>
</dbReference>
<dbReference type="Gene3D" id="3.40.50.1820">
    <property type="entry name" value="alpha/beta hydrolase"/>
    <property type="match status" value="1"/>
</dbReference>
<organism evidence="2 3">
    <name type="scientific">Amycolatopsis sacchari</name>
    <dbReference type="NCBI Taxonomy" id="115433"/>
    <lineage>
        <taxon>Bacteria</taxon>
        <taxon>Bacillati</taxon>
        <taxon>Actinomycetota</taxon>
        <taxon>Actinomycetes</taxon>
        <taxon>Pseudonocardiales</taxon>
        <taxon>Pseudonocardiaceae</taxon>
        <taxon>Amycolatopsis</taxon>
    </lineage>
</organism>
<proteinExistence type="predicted"/>
<protein>
    <submittedName>
        <fullName evidence="2">Pimeloyl-ACP methyl ester carboxylesterase</fullName>
    </submittedName>
</protein>
<feature type="domain" description="AB hydrolase-1" evidence="1">
    <location>
        <begin position="3"/>
        <end position="220"/>
    </location>
</feature>
<dbReference type="RefSeq" id="WP_091506062.1">
    <property type="nucleotide sequence ID" value="NZ_FORP01000005.1"/>
</dbReference>
<dbReference type="InterPro" id="IPR000073">
    <property type="entry name" value="AB_hydrolase_1"/>
</dbReference>
<dbReference type="InterPro" id="IPR050266">
    <property type="entry name" value="AB_hydrolase_sf"/>
</dbReference>
<dbReference type="PANTHER" id="PTHR43798:SF33">
    <property type="entry name" value="HYDROLASE, PUTATIVE (AFU_ORTHOLOGUE AFUA_2G14860)-RELATED"/>
    <property type="match status" value="1"/>
</dbReference>
<dbReference type="STRING" id="115433.SAMN05421835_105278"/>
<dbReference type="SUPFAM" id="SSF53474">
    <property type="entry name" value="alpha/beta-Hydrolases"/>
    <property type="match status" value="1"/>
</dbReference>
<evidence type="ECO:0000313" key="3">
    <source>
        <dbReference type="Proteomes" id="UP000199025"/>
    </source>
</evidence>
<keyword evidence="3" id="KW-1185">Reference proteome</keyword>
<gene>
    <name evidence="2" type="ORF">SAMN05421835_105278</name>
</gene>